<evidence type="ECO:0000256" key="11">
    <source>
        <dbReference type="ARBA" id="ARBA00022840"/>
    </source>
</evidence>
<evidence type="ECO:0000256" key="13">
    <source>
        <dbReference type="ARBA" id="ARBA00023175"/>
    </source>
</evidence>
<dbReference type="GO" id="GO:0000922">
    <property type="term" value="C:spindle pole"/>
    <property type="evidence" value="ECO:0007669"/>
    <property type="project" value="UniProtKB-SubCell"/>
</dbReference>
<dbReference type="InterPro" id="IPR025901">
    <property type="entry name" value="Kinesin-assoc_MT-bd_dom"/>
</dbReference>
<dbReference type="PROSITE" id="PS01025">
    <property type="entry name" value="PR55_2"/>
    <property type="match status" value="1"/>
</dbReference>
<dbReference type="PROSITE" id="PS01024">
    <property type="entry name" value="PR55_1"/>
    <property type="match status" value="1"/>
</dbReference>
<evidence type="ECO:0000256" key="2">
    <source>
        <dbReference type="ARBA" id="ARBA00008259"/>
    </source>
</evidence>
<dbReference type="GO" id="GO:0005874">
    <property type="term" value="C:microtubule"/>
    <property type="evidence" value="ECO:0007669"/>
    <property type="project" value="UniProtKB-KW"/>
</dbReference>
<evidence type="ECO:0000256" key="6">
    <source>
        <dbReference type="ARBA" id="ARBA00022618"/>
    </source>
</evidence>
<evidence type="ECO:0000256" key="16">
    <source>
        <dbReference type="ARBA" id="ARBA00034704"/>
    </source>
</evidence>
<evidence type="ECO:0000313" key="21">
    <source>
        <dbReference type="EMBL" id="KAK3094454.1"/>
    </source>
</evidence>
<comment type="similarity">
    <text evidence="16">Belongs to the TRAFAC class myosin-kinesin ATPase superfamily. Kinesin family. KIN-5/BimC subfamily.</text>
</comment>
<dbReference type="PANTHER" id="PTHR11871">
    <property type="entry name" value="PROTEIN PHOSPHATASE PP2A REGULATORY SUBUNIT B"/>
    <property type="match status" value="1"/>
</dbReference>
<keyword evidence="7" id="KW-0493">Microtubule</keyword>
<organism evidence="21 22">
    <name type="scientific">Pinctada imbricata</name>
    <name type="common">Atlantic pearl-oyster</name>
    <name type="synonym">Pinctada martensii</name>
    <dbReference type="NCBI Taxonomy" id="66713"/>
    <lineage>
        <taxon>Eukaryota</taxon>
        <taxon>Metazoa</taxon>
        <taxon>Spiralia</taxon>
        <taxon>Lophotrochozoa</taxon>
        <taxon>Mollusca</taxon>
        <taxon>Bivalvia</taxon>
        <taxon>Autobranchia</taxon>
        <taxon>Pteriomorphia</taxon>
        <taxon>Pterioida</taxon>
        <taxon>Pterioidea</taxon>
        <taxon>Pteriidae</taxon>
        <taxon>Pinctada</taxon>
    </lineage>
</organism>
<evidence type="ECO:0000256" key="19">
    <source>
        <dbReference type="SAM" id="MobiDB-lite"/>
    </source>
</evidence>
<dbReference type="Pfam" id="PF00225">
    <property type="entry name" value="Kinesin"/>
    <property type="match status" value="1"/>
</dbReference>
<dbReference type="Pfam" id="PF00400">
    <property type="entry name" value="WD40"/>
    <property type="match status" value="1"/>
</dbReference>
<dbReference type="FunFam" id="3.40.850.10:FF:000035">
    <property type="entry name" value="Kinesin-like protein KIF11"/>
    <property type="match status" value="1"/>
</dbReference>
<dbReference type="EMBL" id="VSWD01000008">
    <property type="protein sequence ID" value="KAK3094454.1"/>
    <property type="molecule type" value="Genomic_DNA"/>
</dbReference>
<evidence type="ECO:0000256" key="12">
    <source>
        <dbReference type="ARBA" id="ARBA00023054"/>
    </source>
</evidence>
<feature type="binding site" evidence="17">
    <location>
        <begin position="545"/>
        <end position="552"/>
    </location>
    <ligand>
        <name>ATP</name>
        <dbReference type="ChEBI" id="CHEBI:30616"/>
    </ligand>
</feature>
<feature type="compositionally biased region" description="Low complexity" evidence="19">
    <location>
        <begin position="1407"/>
        <end position="1428"/>
    </location>
</feature>
<dbReference type="Gene3D" id="2.130.10.10">
    <property type="entry name" value="YVTN repeat-like/Quinoprotein amine dehydrogenase"/>
    <property type="match status" value="3"/>
</dbReference>
<dbReference type="InterPro" id="IPR018067">
    <property type="entry name" value="PP2A_PR55_CS"/>
</dbReference>
<dbReference type="SUPFAM" id="SSF50978">
    <property type="entry name" value="WD40 repeat-like"/>
    <property type="match status" value="1"/>
</dbReference>
<accession>A0AA89BXU9</accession>
<keyword evidence="15" id="KW-0131">Cell cycle</keyword>
<evidence type="ECO:0000256" key="17">
    <source>
        <dbReference type="PROSITE-ProRule" id="PRU00283"/>
    </source>
</evidence>
<evidence type="ECO:0000256" key="3">
    <source>
        <dbReference type="ARBA" id="ARBA00022490"/>
    </source>
</evidence>
<dbReference type="GO" id="GO:0008017">
    <property type="term" value="F:microtubule binding"/>
    <property type="evidence" value="ECO:0007669"/>
    <property type="project" value="InterPro"/>
</dbReference>
<dbReference type="InterPro" id="IPR001680">
    <property type="entry name" value="WD40_rpt"/>
</dbReference>
<dbReference type="GO" id="GO:0003777">
    <property type="term" value="F:microtubule motor activity"/>
    <property type="evidence" value="ECO:0007669"/>
    <property type="project" value="InterPro"/>
</dbReference>
<dbReference type="Gene3D" id="3.40.850.10">
    <property type="entry name" value="Kinesin motor domain"/>
    <property type="match status" value="1"/>
</dbReference>
<dbReference type="InterPro" id="IPR047241">
    <property type="entry name" value="KIF11-like_kin_motor_dom"/>
</dbReference>
<comment type="subcellular location">
    <subcellularLocation>
        <location evidence="1">Cytoplasm</location>
        <location evidence="1">Cytoskeleton</location>
        <location evidence="1">Spindle pole</location>
    </subcellularLocation>
</comment>
<keyword evidence="10" id="KW-0498">Mitosis</keyword>
<evidence type="ECO:0000256" key="1">
    <source>
        <dbReference type="ARBA" id="ARBA00004647"/>
    </source>
</evidence>
<protein>
    <recommendedName>
        <fullName evidence="20">Kinesin motor domain-containing protein</fullName>
    </recommendedName>
</protein>
<evidence type="ECO:0000259" key="20">
    <source>
        <dbReference type="PROSITE" id="PS50067"/>
    </source>
</evidence>
<dbReference type="InterPro" id="IPR036322">
    <property type="entry name" value="WD40_repeat_dom_sf"/>
</dbReference>
<dbReference type="InterPro" id="IPR001752">
    <property type="entry name" value="Kinesin_motor_dom"/>
</dbReference>
<dbReference type="SMART" id="SM00129">
    <property type="entry name" value="KISc"/>
    <property type="match status" value="1"/>
</dbReference>
<evidence type="ECO:0000256" key="4">
    <source>
        <dbReference type="ARBA" id="ARBA00022553"/>
    </source>
</evidence>
<evidence type="ECO:0000256" key="5">
    <source>
        <dbReference type="ARBA" id="ARBA00022574"/>
    </source>
</evidence>
<comment type="similarity">
    <text evidence="2">Belongs to the phosphatase 2A regulatory subunit B family.</text>
</comment>
<keyword evidence="22" id="KW-1185">Reference proteome</keyword>
<reference evidence="21" key="1">
    <citation type="submission" date="2019-08" db="EMBL/GenBank/DDBJ databases">
        <title>The improved chromosome-level genome for the pearl oyster Pinctada fucata martensii using PacBio sequencing and Hi-C.</title>
        <authorList>
            <person name="Zheng Z."/>
        </authorList>
    </citation>
    <scope>NUCLEOTIDE SEQUENCE</scope>
    <source>
        <strain evidence="21">ZZ-2019</strain>
        <tissue evidence="21">Adductor muscle</tissue>
    </source>
</reference>
<evidence type="ECO:0000256" key="10">
    <source>
        <dbReference type="ARBA" id="ARBA00022776"/>
    </source>
</evidence>
<keyword evidence="11 17" id="KW-0067">ATP-binding</keyword>
<evidence type="ECO:0000256" key="7">
    <source>
        <dbReference type="ARBA" id="ARBA00022701"/>
    </source>
</evidence>
<keyword evidence="12 18" id="KW-0175">Coiled coil</keyword>
<dbReference type="GO" id="GO:0019888">
    <property type="term" value="F:protein phosphatase regulator activity"/>
    <property type="evidence" value="ECO:0007669"/>
    <property type="project" value="InterPro"/>
</dbReference>
<dbReference type="GO" id="GO:0000159">
    <property type="term" value="C:protein phosphatase type 2A complex"/>
    <property type="evidence" value="ECO:0007669"/>
    <property type="project" value="InterPro"/>
</dbReference>
<dbReference type="InterPro" id="IPR027417">
    <property type="entry name" value="P-loop_NTPase"/>
</dbReference>
<dbReference type="PRINTS" id="PR00600">
    <property type="entry name" value="PP2APR55"/>
</dbReference>
<evidence type="ECO:0000256" key="8">
    <source>
        <dbReference type="ARBA" id="ARBA00022737"/>
    </source>
</evidence>
<dbReference type="Pfam" id="PF13931">
    <property type="entry name" value="Microtub_bind"/>
    <property type="match status" value="1"/>
</dbReference>
<dbReference type="FunFam" id="2.130.10.10:FF:002951">
    <property type="entry name" value="Serine/threonine-protein phosphatase 2A 55 kDa regulatory subunit B"/>
    <property type="match status" value="1"/>
</dbReference>
<dbReference type="SMART" id="SM00320">
    <property type="entry name" value="WD40"/>
    <property type="match status" value="7"/>
</dbReference>
<comment type="caution">
    <text evidence="21">The sequence shown here is derived from an EMBL/GenBank/DDBJ whole genome shotgun (WGS) entry which is preliminary data.</text>
</comment>
<evidence type="ECO:0000256" key="14">
    <source>
        <dbReference type="ARBA" id="ARBA00023212"/>
    </source>
</evidence>
<dbReference type="InterPro" id="IPR019821">
    <property type="entry name" value="Kinesin_motor_CS"/>
</dbReference>
<sequence length="1479" mass="168702">MGRHVLWFGEVNLSVRPIGGKKACSFTQSPKRNGGEIQWCFSQVKGAIETDDVTEADIISCVEFNSNGDLLATGDKGGRVVIFQRDKMGKMAVPSRGEYNVYSTFQSHEPEFDYLKSLEIEEKINKIRWLKRTNPANFLLSTNDKTIKLWKVTERDKRPEGYNLKDESGLMKDPSSLTSLRVPIFKPMELMVEASPRRIFANAHTYHINSISVNSDQETYLSADDLRINLWHLEVTDQSFNIVDIKPANMEELTEVITAAEFHPLECNLFVYSSSKGTIRLCDMREQALCDKHAKLFEEPEDPTNRSFFSEIISSISDVKFSHNGRYMVTRDYLSVKVWDLLMETKPIETYQVHEYLRSKLCSLYENDCIFDKFECSWSGDDRQIMTGSYNNFFRMFDRETKRDITLEACRDNMKPRTVLKPRKVCTGGKRKKEEITVDCLDFNKKILHTAWHPNENILAVAATNNLPINQIEKKQGSYSVLECNGEKREVIVKERLGVNPNTKTFFYDHVFPPTSKQIDIYKKVVTPCIEEVLMGYNCTIFAYGQTGTGKTFTMEGDRSESQDVSWEEDPLAGIIPRAMFNIFEQLNNKDVEFSVRVSFLELYNEELFDLLGSTEEPLRLKIYEDSTKKGSVIIQNLEEVVVRNKNEVYEILKRGSDRRQTAATLMNATSSRSHTVFSVTIHIKENTCDGEELLKTGKLYLVDLAGSENIGRSGAVDKRAREAGNINQSLLTLGRVITSLVEHAPHVPYRESKLTRLLQDSLGGRTKTSIIATISPASCNLEETLSTLDYAFRAKNIQNRPEINQKLTKRALLREYNEEIERLRRDLQATREKNGIFLAEDNYIAMQSKIQQQIDTIRDLEEKIELLTDERNKVTELFTTTKQELEDTSEKLSTTTKKLVKTTETLHDTQTNLVKTTQERDEQTHLVTEHVKAESNLYSEANQLLTTVESSVSDLHGVHDKLDRKRQVESHNEQCQQTFLEAMQTQIHSMQRQLDDFTTEQKSYDAKLTQGAATLLSKREEEVNALLGCITDLQTRVPVHAEMIDAHYQNIIDKSLVWMNQGAERACSVKDEDCENHQRFREEVFLPLFKSIHETLDVSTSVLHHLQTTTFPQQQATRNEAVEAYTTGMRSSLESLQSMVEEYVTGQEEEHQRIHDDIKQHQQINQAIADLLAQKNDLLGKTSERISGREQRLTDLKTNFVSKITEISSCTDQHKDSVLSMESECMSINQEEVKKVLSTYNDQVMASVTEHKSHITTCKDEQKESLKRMQSEWSCALDEMSGDAKEKKGRFEVDLSEMSDTMVKQNTCTGEWSKTLTSDLEACCSSLVTFLQEDMKKDIPTGLTPQRRDFTYPRSLTKTEEHDTLMEHFRGSYKPLVLNLSAHLDSVDEDLQTPLNGEIIRDDISEAGSEASRTSSTSGISTVSGRSAQSSVSKASDIKENRGPSSRNGTRRQKTNYVNVTPRGKSKLPLRSNNSGEC</sequence>
<evidence type="ECO:0000256" key="15">
    <source>
        <dbReference type="ARBA" id="ARBA00023306"/>
    </source>
</evidence>
<dbReference type="Proteomes" id="UP001186944">
    <property type="component" value="Unassembled WGS sequence"/>
</dbReference>
<dbReference type="GO" id="GO:0051301">
    <property type="term" value="P:cell division"/>
    <property type="evidence" value="ECO:0007669"/>
    <property type="project" value="UniProtKB-KW"/>
</dbReference>
<keyword evidence="8" id="KW-0677">Repeat</keyword>
<gene>
    <name evidence="21" type="ORF">FSP39_001909</name>
</gene>
<evidence type="ECO:0000313" key="22">
    <source>
        <dbReference type="Proteomes" id="UP001186944"/>
    </source>
</evidence>
<feature type="domain" description="Kinesin motor" evidence="20">
    <location>
        <begin position="468"/>
        <end position="798"/>
    </location>
</feature>
<keyword evidence="5" id="KW-0853">WD repeat</keyword>
<keyword evidence="14" id="KW-0206">Cytoskeleton</keyword>
<dbReference type="CDD" id="cd01364">
    <property type="entry name" value="KISc_BimC_Eg5"/>
    <property type="match status" value="1"/>
</dbReference>
<dbReference type="PROSITE" id="PS50067">
    <property type="entry name" value="KINESIN_MOTOR_2"/>
    <property type="match status" value="1"/>
</dbReference>
<dbReference type="InterPro" id="IPR015943">
    <property type="entry name" value="WD40/YVTN_repeat-like_dom_sf"/>
</dbReference>
<dbReference type="InterPro" id="IPR000009">
    <property type="entry name" value="PP2A_PR55"/>
</dbReference>
<dbReference type="GO" id="GO:0007018">
    <property type="term" value="P:microtubule-based movement"/>
    <property type="evidence" value="ECO:0007669"/>
    <property type="project" value="InterPro"/>
</dbReference>
<evidence type="ECO:0000256" key="9">
    <source>
        <dbReference type="ARBA" id="ARBA00022741"/>
    </source>
</evidence>
<keyword evidence="9 17" id="KW-0547">Nucleotide-binding</keyword>
<dbReference type="PROSITE" id="PS00411">
    <property type="entry name" value="KINESIN_MOTOR_1"/>
    <property type="match status" value="1"/>
</dbReference>
<name>A0AA89BXU9_PINIB</name>
<keyword evidence="13 17" id="KW-0505">Motor protein</keyword>
<dbReference type="FunFam" id="2.130.10.10:FF:001892">
    <property type="entry name" value="Serine/threonine-protein phosphatase 2A 55 kDa regulatory subunit B"/>
    <property type="match status" value="1"/>
</dbReference>
<keyword evidence="3" id="KW-0963">Cytoplasm</keyword>
<keyword evidence="4" id="KW-0597">Phosphoprotein</keyword>
<feature type="coiled-coil region" evidence="18">
    <location>
        <begin position="807"/>
        <end position="878"/>
    </location>
</feature>
<proteinExistence type="inferred from homology"/>
<dbReference type="InterPro" id="IPR036961">
    <property type="entry name" value="Kinesin_motor_dom_sf"/>
</dbReference>
<dbReference type="SUPFAM" id="SSF52540">
    <property type="entry name" value="P-loop containing nucleoside triphosphate hydrolases"/>
    <property type="match status" value="1"/>
</dbReference>
<feature type="region of interest" description="Disordered" evidence="19">
    <location>
        <begin position="1407"/>
        <end position="1479"/>
    </location>
</feature>
<evidence type="ECO:0000256" key="18">
    <source>
        <dbReference type="SAM" id="Coils"/>
    </source>
</evidence>
<dbReference type="GO" id="GO:0005524">
    <property type="term" value="F:ATP binding"/>
    <property type="evidence" value="ECO:0007669"/>
    <property type="project" value="UniProtKB-UniRule"/>
</dbReference>
<keyword evidence="6" id="KW-0132">Cell division</keyword>